<dbReference type="OrthoDB" id="5288421at2"/>
<evidence type="ECO:0000259" key="2">
    <source>
        <dbReference type="Pfam" id="PF07364"/>
    </source>
</evidence>
<feature type="domain" description="Microcystin LR degradation protein MlrC C-terminal" evidence="1">
    <location>
        <begin position="327"/>
        <end position="513"/>
    </location>
</feature>
<dbReference type="InterPro" id="IPR015995">
    <property type="entry name" value="MlrC_N"/>
</dbReference>
<evidence type="ECO:0000259" key="1">
    <source>
        <dbReference type="Pfam" id="PF07171"/>
    </source>
</evidence>
<name>A0A437JW64_9BURK</name>
<evidence type="ECO:0000313" key="4">
    <source>
        <dbReference type="Proteomes" id="UP000288178"/>
    </source>
</evidence>
<dbReference type="PIRSF" id="PIRSF012702">
    <property type="entry name" value="UCP012702"/>
    <property type="match status" value="1"/>
</dbReference>
<proteinExistence type="predicted"/>
<dbReference type="EMBL" id="SACT01000003">
    <property type="protein sequence ID" value="RVT51540.1"/>
    <property type="molecule type" value="Genomic_DNA"/>
</dbReference>
<dbReference type="Pfam" id="PF07364">
    <property type="entry name" value="DUF1485"/>
    <property type="match status" value="1"/>
</dbReference>
<organism evidence="3 4">
    <name type="scientific">Rubrivivax albus</name>
    <dbReference type="NCBI Taxonomy" id="2499835"/>
    <lineage>
        <taxon>Bacteria</taxon>
        <taxon>Pseudomonadati</taxon>
        <taxon>Pseudomonadota</taxon>
        <taxon>Betaproteobacteria</taxon>
        <taxon>Burkholderiales</taxon>
        <taxon>Sphaerotilaceae</taxon>
        <taxon>Rubrivivax</taxon>
    </lineage>
</organism>
<evidence type="ECO:0000313" key="3">
    <source>
        <dbReference type="EMBL" id="RVT51540.1"/>
    </source>
</evidence>
<keyword evidence="4" id="KW-1185">Reference proteome</keyword>
<accession>A0A437JW64</accession>
<dbReference type="Pfam" id="PF07171">
    <property type="entry name" value="MlrC_C"/>
    <property type="match status" value="1"/>
</dbReference>
<dbReference type="InterPro" id="IPR010799">
    <property type="entry name" value="MlrC_C"/>
</dbReference>
<feature type="domain" description="Microcystin LR degradation protein MlrC N-terminal" evidence="2">
    <location>
        <begin position="8"/>
        <end position="307"/>
    </location>
</feature>
<gene>
    <name evidence="3" type="ORF">ENE75_12015</name>
</gene>
<dbReference type="Proteomes" id="UP000288178">
    <property type="component" value="Unassembled WGS sequence"/>
</dbReference>
<comment type="caution">
    <text evidence="3">The sequence shown here is derived from an EMBL/GenBank/DDBJ whole genome shotgun (WGS) entry which is preliminary data.</text>
</comment>
<dbReference type="RefSeq" id="WP_128198541.1">
    <property type="nucleotide sequence ID" value="NZ_SACT01000003.1"/>
</dbReference>
<dbReference type="InterPro" id="IPR009197">
    <property type="entry name" value="MlrC"/>
</dbReference>
<sequence length="532" mass="55511">MTASGGPRIGVAGFFLEANRFAPVTHGEDFARAFDLGGDALQAQLLARPPRTLPDIAGFVDGMAAQGPWTPVALRAAAAYPGGPADQAWFDAFLHDLEARLRAALPLDGVFLSSHGAALTTEDDDPDGRLFARIRAIVGPGVPVIAVLDLHTNVSSRMTEALSAFVAYRTNPHVDLADRGREAAALMRRMLHDGPGEVAAVRLPFLPASTDQLIAPGTPYQALVDAGQQHVAGVGAPADGDILNVSLCGGFPLADAAKCGFSVVVTARHGRRDAARLLARRLAAEVWARRHDFPTRLTPLADAVALAVQAGAAAQRDGGGEDVRLILADVADNPGGGGGGNVTALLQALLQAGAQHVLLGVFCDPALASEAHARGVGASFAARFNRDAVANPAGHAFAEPLAREARVVALSDGDFVGRRGLLAGSAQRMGPSALLDLGGVRVAVISHRQQLLDPAQLEVLGVDLARDDMRTLVVKSRGHFRAAFDGFAPADRIVEVDGPGLTTPNLARLPLQRIPRPVYPLDLDAEWAPDPS</sequence>
<reference evidence="3 4" key="1">
    <citation type="submission" date="2019-01" db="EMBL/GenBank/DDBJ databases">
        <authorList>
            <person name="Chen W.-M."/>
        </authorList>
    </citation>
    <scope>NUCLEOTIDE SEQUENCE [LARGE SCALE GENOMIC DNA]</scope>
    <source>
        <strain evidence="3 4">ICH-3</strain>
    </source>
</reference>
<protein>
    <submittedName>
        <fullName evidence="3">M81 family peptidase</fullName>
    </submittedName>
</protein>
<dbReference type="AlphaFoldDB" id="A0A437JW64"/>